<feature type="binding site" evidence="2">
    <location>
        <position position="36"/>
    </location>
    <ligand>
        <name>substrate</name>
    </ligand>
</feature>
<dbReference type="GO" id="GO:0008828">
    <property type="term" value="F:dATP diphosphatase activity"/>
    <property type="evidence" value="ECO:0007669"/>
    <property type="project" value="InterPro"/>
</dbReference>
<dbReference type="InterPro" id="IPR003564">
    <property type="entry name" value="DHNTPase"/>
</dbReference>
<dbReference type="Gene3D" id="3.90.79.10">
    <property type="entry name" value="Nucleoside Triphosphate Pyrophosphohydrolase"/>
    <property type="match status" value="1"/>
</dbReference>
<dbReference type="GO" id="GO:0046656">
    <property type="term" value="P:folic acid biosynthetic process"/>
    <property type="evidence" value="ECO:0007669"/>
    <property type="project" value="InterPro"/>
</dbReference>
<protein>
    <submittedName>
        <fullName evidence="5">Dihydroneopterin triphosphate pyrophosphatase</fullName>
    </submittedName>
</protein>
<organism evidence="5 6">
    <name type="scientific">Aliiglaciecola lipolytica E3</name>
    <dbReference type="NCBI Taxonomy" id="1127673"/>
    <lineage>
        <taxon>Bacteria</taxon>
        <taxon>Pseudomonadati</taxon>
        <taxon>Pseudomonadota</taxon>
        <taxon>Gammaproteobacteria</taxon>
        <taxon>Alteromonadales</taxon>
        <taxon>Alteromonadaceae</taxon>
        <taxon>Aliiglaciecola</taxon>
    </lineage>
</organism>
<dbReference type="GO" id="GO:0004081">
    <property type="term" value="F:bis(5'-nucleosyl)-tetraphosphatase (asymmetrical) activity"/>
    <property type="evidence" value="ECO:0007669"/>
    <property type="project" value="TreeGrafter"/>
</dbReference>
<keyword evidence="3" id="KW-0460">Magnesium</keyword>
<dbReference type="InterPro" id="IPR051325">
    <property type="entry name" value="Nudix_hydrolase_domain"/>
</dbReference>
<dbReference type="CDD" id="cd04664">
    <property type="entry name" value="NUDIX_DHNTPase_like"/>
    <property type="match status" value="1"/>
</dbReference>
<keyword evidence="1" id="KW-0378">Hydrolase</keyword>
<accession>K6YFB2</accession>
<dbReference type="EMBL" id="BAEN01000049">
    <property type="protein sequence ID" value="GAC15293.1"/>
    <property type="molecule type" value="Genomic_DNA"/>
</dbReference>
<keyword evidence="6" id="KW-1185">Reference proteome</keyword>
<dbReference type="OrthoDB" id="7066556at2"/>
<dbReference type="Proteomes" id="UP000006334">
    <property type="component" value="Unassembled WGS sequence"/>
</dbReference>
<comment type="caution">
    <text evidence="5">The sequence shown here is derived from an EMBL/GenBank/DDBJ whole genome shotgun (WGS) entry which is preliminary data.</text>
</comment>
<proteinExistence type="predicted"/>
<feature type="binding site" evidence="2">
    <location>
        <position position="131"/>
    </location>
    <ligand>
        <name>substrate</name>
    </ligand>
</feature>
<dbReference type="Pfam" id="PF00293">
    <property type="entry name" value="NUDIX"/>
    <property type="match status" value="1"/>
</dbReference>
<comment type="cofactor">
    <cofactor evidence="3">
        <name>Mg(2+)</name>
        <dbReference type="ChEBI" id="CHEBI:18420"/>
    </cofactor>
    <text evidence="3">Binds 1 Mg(2+) ion per subunit.</text>
</comment>
<evidence type="ECO:0000256" key="3">
    <source>
        <dbReference type="PIRSR" id="PIRSR603564-2"/>
    </source>
</evidence>
<keyword evidence="3" id="KW-0479">Metal-binding</keyword>
<dbReference type="SUPFAM" id="SSF55811">
    <property type="entry name" value="Nudix"/>
    <property type="match status" value="1"/>
</dbReference>
<dbReference type="STRING" id="1127673.GLIP_2668"/>
<dbReference type="PRINTS" id="PR01404">
    <property type="entry name" value="NPPPHYDRLASE"/>
</dbReference>
<gene>
    <name evidence="5" type="primary">nudB</name>
    <name evidence="5" type="ORF">GLIP_2668</name>
</gene>
<dbReference type="GO" id="GO:0046872">
    <property type="term" value="F:metal ion binding"/>
    <property type="evidence" value="ECO:0007669"/>
    <property type="project" value="UniProtKB-KW"/>
</dbReference>
<dbReference type="NCBIfam" id="NF006961">
    <property type="entry name" value="PRK09438.1"/>
    <property type="match status" value="1"/>
</dbReference>
<dbReference type="GO" id="GO:0006167">
    <property type="term" value="P:AMP biosynthetic process"/>
    <property type="evidence" value="ECO:0007669"/>
    <property type="project" value="TreeGrafter"/>
</dbReference>
<feature type="binding site" evidence="3">
    <location>
        <position position="52"/>
    </location>
    <ligand>
        <name>Mg(2+)</name>
        <dbReference type="ChEBI" id="CHEBI:18420"/>
    </ligand>
</feature>
<sequence length="151" mass="17435">MTLRRPESALVVIFDTASNVLVMQRQDDPDFWQSVTGTLEQDEQPMQTAIREVAEETGINIMHGQLSLIDCRCVNQYEIRDIWQHRYPPDCKFNTEHVFALQVNGDENITLTEHLSFQWLPKSEAMALVWSDTNRAAIQQFVPEPIENACQ</sequence>
<dbReference type="RefSeq" id="WP_008845098.1">
    <property type="nucleotide sequence ID" value="NZ_BAEN01000049.1"/>
</dbReference>
<dbReference type="PROSITE" id="PS51462">
    <property type="entry name" value="NUDIX"/>
    <property type="match status" value="1"/>
</dbReference>
<evidence type="ECO:0000256" key="1">
    <source>
        <dbReference type="ARBA" id="ARBA00022801"/>
    </source>
</evidence>
<evidence type="ECO:0000256" key="2">
    <source>
        <dbReference type="PIRSR" id="PIRSR603564-1"/>
    </source>
</evidence>
<dbReference type="InterPro" id="IPR000086">
    <property type="entry name" value="NUDIX_hydrolase_dom"/>
</dbReference>
<name>K6YFB2_9ALTE</name>
<dbReference type="GO" id="GO:0006754">
    <property type="term" value="P:ATP biosynthetic process"/>
    <property type="evidence" value="ECO:0007669"/>
    <property type="project" value="TreeGrafter"/>
</dbReference>
<dbReference type="AlphaFoldDB" id="K6YFB2"/>
<dbReference type="PROSITE" id="PS00893">
    <property type="entry name" value="NUDIX_BOX"/>
    <property type="match status" value="1"/>
</dbReference>
<evidence type="ECO:0000313" key="5">
    <source>
        <dbReference type="EMBL" id="GAC15293.1"/>
    </source>
</evidence>
<feature type="domain" description="Nudix hydrolase" evidence="4">
    <location>
        <begin position="4"/>
        <end position="142"/>
    </location>
</feature>
<evidence type="ECO:0000313" key="6">
    <source>
        <dbReference type="Proteomes" id="UP000006334"/>
    </source>
</evidence>
<dbReference type="eggNOG" id="COG0494">
    <property type="taxonomic scope" value="Bacteria"/>
</dbReference>
<feature type="binding site" evidence="2">
    <location>
        <position position="25"/>
    </location>
    <ligand>
        <name>substrate</name>
    </ligand>
</feature>
<dbReference type="InterPro" id="IPR020084">
    <property type="entry name" value="NUDIX_hydrolase_CS"/>
</dbReference>
<feature type="binding site" evidence="3">
    <location>
        <position position="56"/>
    </location>
    <ligand>
        <name>Mg(2+)</name>
        <dbReference type="ChEBI" id="CHEBI:18420"/>
    </ligand>
</feature>
<dbReference type="PANTHER" id="PTHR21340">
    <property type="entry name" value="DIADENOSINE 5,5-P1,P4-TETRAPHOSPHATE PYROPHOSPHOHYDROLASE MUTT"/>
    <property type="match status" value="1"/>
</dbReference>
<reference evidence="5 6" key="1">
    <citation type="journal article" date="2017" name="Antonie Van Leeuwenhoek">
        <title>Rhizobium rhizosphaerae sp. nov., a novel species isolated from rice rhizosphere.</title>
        <authorList>
            <person name="Zhao J.J."/>
            <person name="Zhang J."/>
            <person name="Zhang R.J."/>
            <person name="Zhang C.W."/>
            <person name="Yin H.Q."/>
            <person name="Zhang X.X."/>
        </authorList>
    </citation>
    <scope>NUCLEOTIDE SEQUENCE [LARGE SCALE GENOMIC DNA]</scope>
    <source>
        <strain evidence="5 6">E3</strain>
    </source>
</reference>
<evidence type="ECO:0000259" key="4">
    <source>
        <dbReference type="PROSITE" id="PS51462"/>
    </source>
</evidence>
<feature type="binding site" evidence="3">
    <location>
        <position position="113"/>
    </location>
    <ligand>
        <name>Mg(2+)</name>
        <dbReference type="ChEBI" id="CHEBI:18420"/>
    </ligand>
</feature>
<dbReference type="InterPro" id="IPR015797">
    <property type="entry name" value="NUDIX_hydrolase-like_dom_sf"/>
</dbReference>
<dbReference type="GO" id="GO:0019177">
    <property type="term" value="F:dihydroneopterin triphosphate pyrophosphohydrolase activity"/>
    <property type="evidence" value="ECO:0007669"/>
    <property type="project" value="InterPro"/>
</dbReference>
<dbReference type="PANTHER" id="PTHR21340:SF0">
    <property type="entry name" value="BIS(5'-NUCLEOSYL)-TETRAPHOSPHATASE [ASYMMETRICAL]"/>
    <property type="match status" value="1"/>
</dbReference>